<dbReference type="Proteomes" id="UP000255505">
    <property type="component" value="Plasmid III"/>
</dbReference>
<geneLocation type="plasmid" evidence="1">
    <name>III</name>
</geneLocation>
<accession>A0A375IVB5</accession>
<sequence>MTLYGVIDTGVEYLNHVGTASNSVVKMANRSGTVPSRWGLRGTEAPAT</sequence>
<protein>
    <submittedName>
        <fullName evidence="1">Uncharacterized protein</fullName>
    </submittedName>
</protein>
<reference evidence="1 2" key="1">
    <citation type="submission" date="2018-01" db="EMBL/GenBank/DDBJ databases">
        <authorList>
            <person name="Gaut B.S."/>
            <person name="Morton B.R."/>
            <person name="Clegg M.T."/>
            <person name="Duvall M.R."/>
        </authorList>
    </citation>
    <scope>NUCLEOTIDE SEQUENCE [LARGE SCALE GENOMIC DNA]</scope>
    <source>
        <strain evidence="1">Cupriavidus taiwanensis LMG 19425</strain>
        <plasmid evidence="2">Plasmid iii</plasmid>
    </source>
</reference>
<dbReference type="InterPro" id="IPR023614">
    <property type="entry name" value="Porin_dom_sf"/>
</dbReference>
<dbReference type="EMBL" id="LT991978">
    <property type="protein sequence ID" value="SPK77559.1"/>
    <property type="molecule type" value="Genomic_DNA"/>
</dbReference>
<evidence type="ECO:0000313" key="2">
    <source>
        <dbReference type="Proteomes" id="UP000255505"/>
    </source>
</evidence>
<proteinExistence type="predicted"/>
<organism evidence="1 2">
    <name type="scientific">Cupriavidus taiwanensis</name>
    <dbReference type="NCBI Taxonomy" id="164546"/>
    <lineage>
        <taxon>Bacteria</taxon>
        <taxon>Pseudomonadati</taxon>
        <taxon>Pseudomonadota</taxon>
        <taxon>Betaproteobacteria</taxon>
        <taxon>Burkholderiales</taxon>
        <taxon>Burkholderiaceae</taxon>
        <taxon>Cupriavidus</taxon>
    </lineage>
</organism>
<name>A0A375IVB5_9BURK</name>
<keyword evidence="1" id="KW-0614">Plasmid</keyword>
<dbReference type="SUPFAM" id="SSF56935">
    <property type="entry name" value="Porins"/>
    <property type="match status" value="1"/>
</dbReference>
<gene>
    <name evidence="1" type="ORF">CT19425_P50010</name>
</gene>
<dbReference type="Gene3D" id="2.40.160.10">
    <property type="entry name" value="Porin"/>
    <property type="match status" value="1"/>
</dbReference>
<dbReference type="AlphaFoldDB" id="A0A375IVB5"/>
<evidence type="ECO:0000313" key="1">
    <source>
        <dbReference type="EMBL" id="SPK77559.1"/>
    </source>
</evidence>